<gene>
    <name evidence="7" type="ORF">D0Q02_05780</name>
</gene>
<keyword evidence="3 7" id="KW-0489">Methyltransferase</keyword>
<dbReference type="OrthoDB" id="9787471at2"/>
<proteinExistence type="predicted"/>
<protein>
    <submittedName>
        <fullName evidence="7">Precorrin-6A synthase (Deacetylating)</fullName>
        <ecNumber evidence="7">2.1.1.152</ecNumber>
    </submittedName>
</protein>
<dbReference type="PANTHER" id="PTHR43467">
    <property type="entry name" value="COBALT-PRECORRIN-2 C(20)-METHYLTRANSFERASE"/>
    <property type="match status" value="1"/>
</dbReference>
<dbReference type="PANTHER" id="PTHR43467:SF1">
    <property type="entry name" value="PRECORRIN-6A SYNTHASE [DEACETYLATING]"/>
    <property type="match status" value="1"/>
</dbReference>
<evidence type="ECO:0000256" key="1">
    <source>
        <dbReference type="ARBA" id="ARBA00004953"/>
    </source>
</evidence>
<evidence type="ECO:0000259" key="6">
    <source>
        <dbReference type="Pfam" id="PF00590"/>
    </source>
</evidence>
<reference evidence="7 8" key="1">
    <citation type="submission" date="2018-08" db="EMBL/GenBank/DDBJ databases">
        <title>Verrucosispora craniellae sp. nov., isolated from a marine sponge in the South China Sea.</title>
        <authorList>
            <person name="Li L."/>
            <person name="Lin H.W."/>
        </authorList>
    </citation>
    <scope>NUCLEOTIDE SEQUENCE [LARGE SCALE GENOMIC DNA]</scope>
    <source>
        <strain evidence="7 8">LHW63014</strain>
    </source>
</reference>
<comment type="caution">
    <text evidence="7">The sequence shown here is derived from an EMBL/GenBank/DDBJ whole genome shotgun (WGS) entry which is preliminary data.</text>
</comment>
<dbReference type="GO" id="GO:0009236">
    <property type="term" value="P:cobalamin biosynthetic process"/>
    <property type="evidence" value="ECO:0007669"/>
    <property type="project" value="UniProtKB-KW"/>
</dbReference>
<dbReference type="RefSeq" id="WP_117227024.1">
    <property type="nucleotide sequence ID" value="NZ_CP061725.1"/>
</dbReference>
<evidence type="ECO:0000256" key="5">
    <source>
        <dbReference type="ARBA" id="ARBA00022691"/>
    </source>
</evidence>
<keyword evidence="2" id="KW-0169">Cobalamin biosynthesis</keyword>
<dbReference type="PIRSF" id="PIRSF036525">
    <property type="entry name" value="CobF"/>
    <property type="match status" value="1"/>
</dbReference>
<feature type="domain" description="Tetrapyrrole methylase" evidence="6">
    <location>
        <begin position="4"/>
        <end position="223"/>
    </location>
</feature>
<dbReference type="InterPro" id="IPR014776">
    <property type="entry name" value="4pyrrole_Mease_sub2"/>
</dbReference>
<evidence type="ECO:0000313" key="7">
    <source>
        <dbReference type="EMBL" id="RFS47589.1"/>
    </source>
</evidence>
<keyword evidence="5" id="KW-0949">S-adenosyl-L-methionine</keyword>
<dbReference type="EMBL" id="QVFU01000003">
    <property type="protein sequence ID" value="RFS47589.1"/>
    <property type="molecule type" value="Genomic_DNA"/>
</dbReference>
<keyword evidence="8" id="KW-1185">Reference proteome</keyword>
<dbReference type="Gene3D" id="3.30.950.10">
    <property type="entry name" value="Methyltransferase, Cobalt-precorrin-4 Transmethylase, Domain 2"/>
    <property type="match status" value="1"/>
</dbReference>
<evidence type="ECO:0000256" key="3">
    <source>
        <dbReference type="ARBA" id="ARBA00022603"/>
    </source>
</evidence>
<evidence type="ECO:0000256" key="2">
    <source>
        <dbReference type="ARBA" id="ARBA00022573"/>
    </source>
</evidence>
<dbReference type="InterPro" id="IPR012797">
    <property type="entry name" value="CobF"/>
</dbReference>
<sequence length="256" mass="28647">MRTILVIGVGAGDPGQLTLAAAEAMRRTDVFFLLDKGAEKHDLIALRQELLARFARPEHRVVEVRDPDRDRRADGYVTAVDQWRRRRADLLEEAVAEHLPDGGCGAFLVWGDPALYDSTLAVLEEIRARGRVALEHSVIPGVSSVATLAARHRIGLNRVGRAFLVTTGRRLAERLPRDVDDIVVMLDANCSFTHYLDEDLDIFWGAYLGTADEILIAGRLSEVAERIVSTRREARGRKGWIMDTYLLRRRDPADKG</sequence>
<dbReference type="Pfam" id="PF00590">
    <property type="entry name" value="TP_methylase"/>
    <property type="match status" value="1"/>
</dbReference>
<dbReference type="InterPro" id="IPR035996">
    <property type="entry name" value="4pyrrol_Methylase_sf"/>
</dbReference>
<keyword evidence="4 7" id="KW-0808">Transferase</keyword>
<accession>A0A372G488</accession>
<dbReference type="GO" id="GO:0032259">
    <property type="term" value="P:methylation"/>
    <property type="evidence" value="ECO:0007669"/>
    <property type="project" value="UniProtKB-KW"/>
</dbReference>
<evidence type="ECO:0000313" key="8">
    <source>
        <dbReference type="Proteomes" id="UP000262621"/>
    </source>
</evidence>
<dbReference type="GO" id="GO:0043819">
    <property type="term" value="F:precorrin-6A synthase (deacetylating) activity"/>
    <property type="evidence" value="ECO:0007669"/>
    <property type="project" value="UniProtKB-EC"/>
</dbReference>
<comment type="pathway">
    <text evidence="1">Cofactor biosynthesis; adenosylcobalamin biosynthesis.</text>
</comment>
<dbReference type="AlphaFoldDB" id="A0A372G488"/>
<evidence type="ECO:0000256" key="4">
    <source>
        <dbReference type="ARBA" id="ARBA00022679"/>
    </source>
</evidence>
<dbReference type="SUPFAM" id="SSF53790">
    <property type="entry name" value="Tetrapyrrole methylase"/>
    <property type="match status" value="1"/>
</dbReference>
<organism evidence="7 8">
    <name type="scientific">Micromonospora craniellae</name>
    <dbReference type="NCBI Taxonomy" id="2294034"/>
    <lineage>
        <taxon>Bacteria</taxon>
        <taxon>Bacillati</taxon>
        <taxon>Actinomycetota</taxon>
        <taxon>Actinomycetes</taxon>
        <taxon>Micromonosporales</taxon>
        <taxon>Micromonosporaceae</taxon>
        <taxon>Micromonospora</taxon>
    </lineage>
</organism>
<dbReference type="InterPro" id="IPR000878">
    <property type="entry name" value="4pyrrol_Mease"/>
</dbReference>
<dbReference type="Proteomes" id="UP000262621">
    <property type="component" value="Unassembled WGS sequence"/>
</dbReference>
<dbReference type="NCBIfam" id="TIGR02434">
    <property type="entry name" value="CobF"/>
    <property type="match status" value="1"/>
</dbReference>
<name>A0A372G488_9ACTN</name>
<dbReference type="CDD" id="cd11643">
    <property type="entry name" value="Precorrin-6A-synthase"/>
    <property type="match status" value="1"/>
</dbReference>
<dbReference type="Gene3D" id="3.40.1010.10">
    <property type="entry name" value="Cobalt-precorrin-4 Transmethylase, Domain 1"/>
    <property type="match status" value="1"/>
</dbReference>
<dbReference type="InterPro" id="IPR014777">
    <property type="entry name" value="4pyrrole_Mease_sub1"/>
</dbReference>
<dbReference type="EC" id="2.1.1.152" evidence="7"/>